<evidence type="ECO:0000313" key="1">
    <source>
        <dbReference type="EMBL" id="KAK7309833.1"/>
    </source>
</evidence>
<accession>A0AAN9K3V3</accession>
<name>A0AAN9K3V3_CLITE</name>
<comment type="caution">
    <text evidence="1">The sequence shown here is derived from an EMBL/GenBank/DDBJ whole genome shotgun (WGS) entry which is preliminary data.</text>
</comment>
<keyword evidence="2" id="KW-1185">Reference proteome</keyword>
<gene>
    <name evidence="1" type="ORF">RJT34_06890</name>
</gene>
<dbReference type="Proteomes" id="UP001359559">
    <property type="component" value="Unassembled WGS sequence"/>
</dbReference>
<dbReference type="EMBL" id="JAYKXN010000002">
    <property type="protein sequence ID" value="KAK7309833.1"/>
    <property type="molecule type" value="Genomic_DNA"/>
</dbReference>
<evidence type="ECO:0000313" key="2">
    <source>
        <dbReference type="Proteomes" id="UP001359559"/>
    </source>
</evidence>
<reference evidence="1 2" key="1">
    <citation type="submission" date="2024-01" db="EMBL/GenBank/DDBJ databases">
        <title>The genomes of 5 underutilized Papilionoideae crops provide insights into root nodulation and disease resistance.</title>
        <authorList>
            <person name="Yuan L."/>
        </authorList>
    </citation>
    <scope>NUCLEOTIDE SEQUENCE [LARGE SCALE GENOMIC DNA]</scope>
    <source>
        <strain evidence="1">LY-2023</strain>
        <tissue evidence="1">Leaf</tissue>
    </source>
</reference>
<protein>
    <submittedName>
        <fullName evidence="1">Uncharacterized protein</fullName>
    </submittedName>
</protein>
<dbReference type="AlphaFoldDB" id="A0AAN9K3V3"/>
<proteinExistence type="predicted"/>
<sequence>MEMCNWLSEVERVALRERPRAYRAVKFGLLGYGASVDRYSVLGGDDEPCLAEGAIHKLAVLTRVLPLVVAFSYASWSRGKGVSSGWILTNLGAASFQPSLRVPSRSPPHRAL</sequence>
<organism evidence="1 2">
    <name type="scientific">Clitoria ternatea</name>
    <name type="common">Butterfly pea</name>
    <dbReference type="NCBI Taxonomy" id="43366"/>
    <lineage>
        <taxon>Eukaryota</taxon>
        <taxon>Viridiplantae</taxon>
        <taxon>Streptophyta</taxon>
        <taxon>Embryophyta</taxon>
        <taxon>Tracheophyta</taxon>
        <taxon>Spermatophyta</taxon>
        <taxon>Magnoliopsida</taxon>
        <taxon>eudicotyledons</taxon>
        <taxon>Gunneridae</taxon>
        <taxon>Pentapetalae</taxon>
        <taxon>rosids</taxon>
        <taxon>fabids</taxon>
        <taxon>Fabales</taxon>
        <taxon>Fabaceae</taxon>
        <taxon>Papilionoideae</taxon>
        <taxon>50 kb inversion clade</taxon>
        <taxon>NPAAA clade</taxon>
        <taxon>indigoferoid/millettioid clade</taxon>
        <taxon>Phaseoleae</taxon>
        <taxon>Clitoria</taxon>
    </lineage>
</organism>